<comment type="caution">
    <text evidence="1">The sequence shown here is derived from an EMBL/GenBank/DDBJ whole genome shotgun (WGS) entry which is preliminary data.</text>
</comment>
<sequence length="66" mass="7518">MDSIIGMHEQMEFGSTPEGQLARYRACLKAFEQMQYTDNYVLQIKEDIKKLELLIASNSESATVDS</sequence>
<dbReference type="Proteomes" id="UP001139293">
    <property type="component" value="Unassembled WGS sequence"/>
</dbReference>
<accession>A0A9X1Z9R6</accession>
<reference evidence="1" key="1">
    <citation type="submission" date="2022-01" db="EMBL/GenBank/DDBJ databases">
        <title>Whole genome-based taxonomy of the Shewanellaceae.</title>
        <authorList>
            <person name="Martin-Rodriguez A.J."/>
        </authorList>
    </citation>
    <scope>NUCLEOTIDE SEQUENCE</scope>
    <source>
        <strain evidence="1">KCTC 23973</strain>
    </source>
</reference>
<proteinExistence type="predicted"/>
<protein>
    <submittedName>
        <fullName evidence="1">Uncharacterized protein</fullName>
    </submittedName>
</protein>
<organism evidence="1 2">
    <name type="scientific">Shewanella pneumatophori</name>
    <dbReference type="NCBI Taxonomy" id="314092"/>
    <lineage>
        <taxon>Bacteria</taxon>
        <taxon>Pseudomonadati</taxon>
        <taxon>Pseudomonadota</taxon>
        <taxon>Gammaproteobacteria</taxon>
        <taxon>Alteromonadales</taxon>
        <taxon>Shewanellaceae</taxon>
        <taxon>Shewanella</taxon>
    </lineage>
</organism>
<dbReference type="RefSeq" id="WP_248949367.1">
    <property type="nucleotide sequence ID" value="NZ_JAKILB010000003.1"/>
</dbReference>
<evidence type="ECO:0000313" key="2">
    <source>
        <dbReference type="Proteomes" id="UP001139293"/>
    </source>
</evidence>
<keyword evidence="2" id="KW-1185">Reference proteome</keyword>
<dbReference type="AlphaFoldDB" id="A0A9X1Z9R6"/>
<name>A0A9X1Z9R6_9GAMM</name>
<gene>
    <name evidence="1" type="ORF">L2740_06985</name>
</gene>
<evidence type="ECO:0000313" key="1">
    <source>
        <dbReference type="EMBL" id="MCL1138294.1"/>
    </source>
</evidence>
<dbReference type="EMBL" id="JAKILB010000003">
    <property type="protein sequence ID" value="MCL1138294.1"/>
    <property type="molecule type" value="Genomic_DNA"/>
</dbReference>